<keyword evidence="7" id="KW-1133">Transmembrane helix</keyword>
<dbReference type="GO" id="GO:0097503">
    <property type="term" value="P:sialylation"/>
    <property type="evidence" value="ECO:0007669"/>
    <property type="project" value="TreeGrafter"/>
</dbReference>
<name>A0A7R8CDE4_LEPSM</name>
<keyword evidence="11" id="KW-0325">Glycoprotein</keyword>
<keyword evidence="8" id="KW-0333">Golgi apparatus</keyword>
<evidence type="ECO:0000256" key="12">
    <source>
        <dbReference type="ARBA" id="ARBA00034249"/>
    </source>
</evidence>
<gene>
    <name evidence="15" type="ORF">LSAA_645</name>
</gene>
<accession>A0A7R8CDE4</accession>
<evidence type="ECO:0000256" key="2">
    <source>
        <dbReference type="ARBA" id="ARBA00006003"/>
    </source>
</evidence>
<reference evidence="15" key="1">
    <citation type="submission" date="2021-02" db="EMBL/GenBank/DDBJ databases">
        <authorList>
            <person name="Bekaert M."/>
        </authorList>
    </citation>
    <scope>NUCLEOTIDE SEQUENCE</scope>
    <source>
        <strain evidence="15">IoA-00</strain>
    </source>
</reference>
<keyword evidence="5" id="KW-0812">Transmembrane</keyword>
<keyword evidence="9" id="KW-0472">Membrane</keyword>
<sequence length="596" mass="68137">MISTVLLLLFSITGSLCSTEIWNKKPIYKVGCSSNSMVVDVVYPSDATNIYLQNLKNFHEPKCEPRIENNKATFSLNLDNIYECMMTRVKDQETGQTAYFHKVIMEYESNPKQIFLVKCDIGGMFDNSTLNDDEYEELSKISKRSAQVPITFDEPDYEIEITKEVSGRAPIPVLNVEVRQAGLLVNNELTVKPGTPLSMDIFLDDESLDIYGVMVSNMLVSDMSEQEEILILNGCTVDPYLFENFQTEKGDLLRAGFKAFKFPSTNVVLFKANVNVCLDKCEGIECANDEIGYGKKRKRRNVPLASPRRNKVYEVSMSTLVRVSDDEEITEILDIKSTKGSVEPLGKSRFILGNRKASKEGAVEFSSDFGAEKYVDFEDCGFMNDHGWDHSTFQYLYYLSIICFTEWQRVSNAEDFKDIYSSRSTLQINNASSKLVVRHSEEELEEIRRIEAFEQQVVYNFTSKKLDQYFMYSPVLSNKTFNSCAIVTNSGSLINSGLGTFIDSHDIVIRFNGAPTSGYEKRRSLWSLWDWLQSQLKWPIVPNPTTSGFLGLAIAVQHCSIVRTFEYIPSLRYFNKCHYYGMKMDSVWIWSSMYLR</sequence>
<evidence type="ECO:0000256" key="7">
    <source>
        <dbReference type="ARBA" id="ARBA00022989"/>
    </source>
</evidence>
<evidence type="ECO:0000256" key="6">
    <source>
        <dbReference type="ARBA" id="ARBA00022968"/>
    </source>
</evidence>
<dbReference type="PANTHER" id="PTHR46059">
    <property type="entry name" value="BETA-GALACTOSIDE ALPHA-2,6-SIALYLTRANSFERASE"/>
    <property type="match status" value="1"/>
</dbReference>
<dbReference type="GO" id="GO:0003835">
    <property type="term" value="F:beta-galactoside alpha-2,6-sialyltransferase activity"/>
    <property type="evidence" value="ECO:0007669"/>
    <property type="project" value="UniProtKB-EC"/>
</dbReference>
<evidence type="ECO:0000256" key="3">
    <source>
        <dbReference type="ARBA" id="ARBA00022676"/>
    </source>
</evidence>
<dbReference type="Proteomes" id="UP000675881">
    <property type="component" value="Chromosome 1"/>
</dbReference>
<dbReference type="EC" id="2.4.3.1" evidence="13"/>
<evidence type="ECO:0000256" key="5">
    <source>
        <dbReference type="ARBA" id="ARBA00022692"/>
    </source>
</evidence>
<keyword evidence="6" id="KW-0735">Signal-anchor</keyword>
<evidence type="ECO:0000256" key="1">
    <source>
        <dbReference type="ARBA" id="ARBA00004447"/>
    </source>
</evidence>
<keyword evidence="10" id="KW-1015">Disulfide bond</keyword>
<keyword evidence="16" id="KW-1185">Reference proteome</keyword>
<feature type="domain" description="ZP" evidence="14">
    <location>
        <begin position="31"/>
        <end position="293"/>
    </location>
</feature>
<dbReference type="Pfam" id="PF00777">
    <property type="entry name" value="Glyco_transf_29"/>
    <property type="match status" value="1"/>
</dbReference>
<dbReference type="InterPro" id="IPR001675">
    <property type="entry name" value="Glyco_trans_29"/>
</dbReference>
<comment type="subcellular location">
    <subcellularLocation>
        <location evidence="1">Golgi apparatus</location>
        <location evidence="1">Golgi stack membrane</location>
        <topology evidence="1">Single-pass type II membrane protein</topology>
    </subcellularLocation>
</comment>
<organism evidence="15 16">
    <name type="scientific">Lepeophtheirus salmonis</name>
    <name type="common">Salmon louse</name>
    <name type="synonym">Caligus salmonis</name>
    <dbReference type="NCBI Taxonomy" id="72036"/>
    <lineage>
        <taxon>Eukaryota</taxon>
        <taxon>Metazoa</taxon>
        <taxon>Ecdysozoa</taxon>
        <taxon>Arthropoda</taxon>
        <taxon>Crustacea</taxon>
        <taxon>Multicrustacea</taxon>
        <taxon>Hexanauplia</taxon>
        <taxon>Copepoda</taxon>
        <taxon>Siphonostomatoida</taxon>
        <taxon>Caligidae</taxon>
        <taxon>Lepeophtheirus</taxon>
    </lineage>
</organism>
<dbReference type="InterPro" id="IPR038578">
    <property type="entry name" value="GT29-like_sf"/>
</dbReference>
<dbReference type="SMART" id="SM00241">
    <property type="entry name" value="ZP"/>
    <property type="match status" value="1"/>
</dbReference>
<dbReference type="GO" id="GO:0032580">
    <property type="term" value="C:Golgi cisterna membrane"/>
    <property type="evidence" value="ECO:0007669"/>
    <property type="project" value="UniProtKB-SubCell"/>
</dbReference>
<evidence type="ECO:0000256" key="10">
    <source>
        <dbReference type="ARBA" id="ARBA00023157"/>
    </source>
</evidence>
<comment type="similarity">
    <text evidence="2">Belongs to the glycosyltransferase 29 family.</text>
</comment>
<evidence type="ECO:0000256" key="9">
    <source>
        <dbReference type="ARBA" id="ARBA00023136"/>
    </source>
</evidence>
<dbReference type="OrthoDB" id="10264956at2759"/>
<evidence type="ECO:0000256" key="8">
    <source>
        <dbReference type="ARBA" id="ARBA00023034"/>
    </source>
</evidence>
<evidence type="ECO:0000313" key="15">
    <source>
        <dbReference type="EMBL" id="CAF2780380.1"/>
    </source>
</evidence>
<dbReference type="AlphaFoldDB" id="A0A7R8CDE4"/>
<comment type="catalytic activity">
    <reaction evidence="12">
        <text>a beta-D-galactoside + CMP-N-acetyl-beta-neuraminate = an N-acetyl-alpha-neuraminyl-(2-&gt;6)-beta-D-galactosyl derivative + CMP + H(+)</text>
        <dbReference type="Rhea" id="RHEA:52104"/>
        <dbReference type="ChEBI" id="CHEBI:15378"/>
        <dbReference type="ChEBI" id="CHEBI:28034"/>
        <dbReference type="ChEBI" id="CHEBI:57812"/>
        <dbReference type="ChEBI" id="CHEBI:60377"/>
        <dbReference type="ChEBI" id="CHEBI:136398"/>
        <dbReference type="EC" id="2.4.3.1"/>
    </reaction>
</comment>
<dbReference type="Gene3D" id="3.90.1480.20">
    <property type="entry name" value="Glycosyl transferase family 29"/>
    <property type="match status" value="2"/>
</dbReference>
<evidence type="ECO:0000256" key="11">
    <source>
        <dbReference type="ARBA" id="ARBA00023180"/>
    </source>
</evidence>
<protein>
    <recommendedName>
        <fullName evidence="13">beta-galactoside alpha-(2,6)-sialyltransferase</fullName>
        <ecNumber evidence="13">2.4.3.1</ecNumber>
    </recommendedName>
</protein>
<evidence type="ECO:0000256" key="4">
    <source>
        <dbReference type="ARBA" id="ARBA00022679"/>
    </source>
</evidence>
<dbReference type="EMBL" id="HG994580">
    <property type="protein sequence ID" value="CAF2780380.1"/>
    <property type="molecule type" value="Genomic_DNA"/>
</dbReference>
<evidence type="ECO:0000259" key="14">
    <source>
        <dbReference type="PROSITE" id="PS51034"/>
    </source>
</evidence>
<keyword evidence="3" id="KW-0328">Glycosyltransferase</keyword>
<evidence type="ECO:0000256" key="13">
    <source>
        <dbReference type="ARBA" id="ARBA00034329"/>
    </source>
</evidence>
<proteinExistence type="inferred from homology"/>
<evidence type="ECO:0000313" key="16">
    <source>
        <dbReference type="Proteomes" id="UP000675881"/>
    </source>
</evidence>
<dbReference type="PANTHER" id="PTHR46059:SF1">
    <property type="entry name" value="BETA-GALACTOSIDE ALPHA-2,6-SIALYLTRANSFERASE"/>
    <property type="match status" value="1"/>
</dbReference>
<keyword evidence="4" id="KW-0808">Transferase</keyword>
<dbReference type="PROSITE" id="PS51034">
    <property type="entry name" value="ZP_2"/>
    <property type="match status" value="1"/>
</dbReference>
<dbReference type="InterPro" id="IPR001507">
    <property type="entry name" value="ZP_dom"/>
</dbReference>